<evidence type="ECO:0000256" key="5">
    <source>
        <dbReference type="ARBA" id="ARBA00023136"/>
    </source>
</evidence>
<evidence type="ECO:0000256" key="1">
    <source>
        <dbReference type="ARBA" id="ARBA00004651"/>
    </source>
</evidence>
<evidence type="ECO:0000256" key="7">
    <source>
        <dbReference type="SAM" id="Phobius"/>
    </source>
</evidence>
<evidence type="ECO:0000313" key="9">
    <source>
        <dbReference type="EnsemblMetazoa" id="XP_038049940.1"/>
    </source>
</evidence>
<accession>A0A913ZG16</accession>
<keyword evidence="6" id="KW-0675">Receptor</keyword>
<evidence type="ECO:0000313" key="10">
    <source>
        <dbReference type="Proteomes" id="UP000887568"/>
    </source>
</evidence>
<dbReference type="OrthoDB" id="10011551at2759"/>
<dbReference type="PROSITE" id="PS50262">
    <property type="entry name" value="G_PROTEIN_RECEP_F1_2"/>
    <property type="match status" value="1"/>
</dbReference>
<protein>
    <recommendedName>
        <fullName evidence="8">G-protein coupled receptors family 1 profile domain-containing protein</fullName>
    </recommendedName>
</protein>
<dbReference type="AlphaFoldDB" id="A0A913ZG16"/>
<keyword evidence="3 6" id="KW-0812">Transmembrane</keyword>
<evidence type="ECO:0000256" key="3">
    <source>
        <dbReference type="ARBA" id="ARBA00022692"/>
    </source>
</evidence>
<evidence type="ECO:0000256" key="6">
    <source>
        <dbReference type="RuleBase" id="RU000688"/>
    </source>
</evidence>
<dbReference type="GeneID" id="119723396"/>
<feature type="transmembrane region" description="Helical" evidence="7">
    <location>
        <begin position="68"/>
        <end position="90"/>
    </location>
</feature>
<feature type="domain" description="G-protein coupled receptors family 1 profile" evidence="8">
    <location>
        <begin position="48"/>
        <end position="299"/>
    </location>
</feature>
<dbReference type="GO" id="GO:0004930">
    <property type="term" value="F:G protein-coupled receptor activity"/>
    <property type="evidence" value="ECO:0007669"/>
    <property type="project" value="UniProtKB-KW"/>
</dbReference>
<evidence type="ECO:0000256" key="4">
    <source>
        <dbReference type="ARBA" id="ARBA00022989"/>
    </source>
</evidence>
<dbReference type="InterPro" id="IPR017452">
    <property type="entry name" value="GPCR_Rhodpsn_7TM"/>
</dbReference>
<sequence>MAAPNNSVTVPLPMDQFLAGMPCATQNPSSDIGSFVVFLILGVLIIIGNVIVLAVILKNEVLLQTGYYYIISLTVADLLVGMNCVIEAVMMRVVVPDPRWCLVRIAFLILASMASILSVFGIAYDRYIAITNPMVYTQRVGQFQSRVIVAIIWIMAVLIGFAPLMGWSDVSAYVGCCQVLSTLIGSYMLFLTFACYLPPLLVQLYFYACILQISRNQARRIADLQRNTCVVRNVRSSRTNKALKTLTVVIGCFVITWTPFFVVLAVHAICAESCNLKTIVQDCLVPLGFTNSFLNPFVYAFWSRDFRESMLAINCCTERNRERIVRVWTLRRTTRVTVVSQKVSSHTDMNTNRHIVYM</sequence>
<organism evidence="9 10">
    <name type="scientific">Patiria miniata</name>
    <name type="common">Bat star</name>
    <name type="synonym">Asterina miniata</name>
    <dbReference type="NCBI Taxonomy" id="46514"/>
    <lineage>
        <taxon>Eukaryota</taxon>
        <taxon>Metazoa</taxon>
        <taxon>Echinodermata</taxon>
        <taxon>Eleutherozoa</taxon>
        <taxon>Asterozoa</taxon>
        <taxon>Asteroidea</taxon>
        <taxon>Valvatacea</taxon>
        <taxon>Valvatida</taxon>
        <taxon>Asterinidae</taxon>
        <taxon>Patiria</taxon>
    </lineage>
</organism>
<evidence type="ECO:0000256" key="2">
    <source>
        <dbReference type="ARBA" id="ARBA00022475"/>
    </source>
</evidence>
<dbReference type="OMA" id="NCCTERN"/>
<dbReference type="Proteomes" id="UP000887568">
    <property type="component" value="Unplaced"/>
</dbReference>
<dbReference type="EnsemblMetazoa" id="XM_038194012.1">
    <property type="protein sequence ID" value="XP_038049940.1"/>
    <property type="gene ID" value="LOC119723396"/>
</dbReference>
<dbReference type="PRINTS" id="PR00237">
    <property type="entry name" value="GPCRRHODOPSN"/>
</dbReference>
<dbReference type="GO" id="GO:0005886">
    <property type="term" value="C:plasma membrane"/>
    <property type="evidence" value="ECO:0007669"/>
    <property type="project" value="UniProtKB-SubCell"/>
</dbReference>
<dbReference type="InterPro" id="IPR000276">
    <property type="entry name" value="GPCR_Rhodpsn"/>
</dbReference>
<proteinExistence type="inferred from homology"/>
<dbReference type="Pfam" id="PF00001">
    <property type="entry name" value="7tm_1"/>
    <property type="match status" value="1"/>
</dbReference>
<comment type="similarity">
    <text evidence="6">Belongs to the G-protein coupled receptor 1 family.</text>
</comment>
<keyword evidence="2" id="KW-1003">Cell membrane</keyword>
<feature type="transmembrane region" description="Helical" evidence="7">
    <location>
        <begin position="145"/>
        <end position="167"/>
    </location>
</feature>
<keyword evidence="6" id="KW-0297">G-protein coupled receptor</keyword>
<feature type="transmembrane region" description="Helical" evidence="7">
    <location>
        <begin position="35"/>
        <end position="56"/>
    </location>
</feature>
<dbReference type="PANTHER" id="PTHR22750">
    <property type="entry name" value="G-PROTEIN COUPLED RECEPTOR"/>
    <property type="match status" value="1"/>
</dbReference>
<dbReference type="SUPFAM" id="SSF81321">
    <property type="entry name" value="Family A G protein-coupled receptor-like"/>
    <property type="match status" value="1"/>
</dbReference>
<evidence type="ECO:0000259" key="8">
    <source>
        <dbReference type="PROSITE" id="PS50262"/>
    </source>
</evidence>
<keyword evidence="4 7" id="KW-1133">Transmembrane helix</keyword>
<keyword evidence="10" id="KW-1185">Reference proteome</keyword>
<feature type="transmembrane region" description="Helical" evidence="7">
    <location>
        <begin position="245"/>
        <end position="269"/>
    </location>
</feature>
<name>A0A913ZG16_PATMI</name>
<keyword evidence="6" id="KW-0807">Transducer</keyword>
<feature type="transmembrane region" description="Helical" evidence="7">
    <location>
        <begin position="187"/>
        <end position="210"/>
    </location>
</feature>
<dbReference type="Gene3D" id="1.20.1070.10">
    <property type="entry name" value="Rhodopsin 7-helix transmembrane proteins"/>
    <property type="match status" value="1"/>
</dbReference>
<keyword evidence="5 7" id="KW-0472">Membrane</keyword>
<dbReference type="RefSeq" id="XP_038049940.1">
    <property type="nucleotide sequence ID" value="XM_038194012.1"/>
</dbReference>
<dbReference type="PROSITE" id="PS00237">
    <property type="entry name" value="G_PROTEIN_RECEP_F1_1"/>
    <property type="match status" value="1"/>
</dbReference>
<comment type="subcellular location">
    <subcellularLocation>
        <location evidence="1">Cell membrane</location>
        <topology evidence="1">Multi-pass membrane protein</topology>
    </subcellularLocation>
</comment>
<feature type="transmembrane region" description="Helical" evidence="7">
    <location>
        <begin position="102"/>
        <end position="124"/>
    </location>
</feature>
<dbReference type="SMART" id="SM01381">
    <property type="entry name" value="7TM_GPCR_Srsx"/>
    <property type="match status" value="1"/>
</dbReference>
<reference evidence="9" key="1">
    <citation type="submission" date="2022-11" db="UniProtKB">
        <authorList>
            <consortium name="EnsemblMetazoa"/>
        </authorList>
    </citation>
    <scope>IDENTIFICATION</scope>
</reference>